<accession>A0A5M3T6M2</accession>
<evidence type="ECO:0000313" key="3">
    <source>
        <dbReference type="Proteomes" id="UP000326169"/>
    </source>
</evidence>
<dbReference type="InterPro" id="IPR011335">
    <property type="entry name" value="Restrct_endonuc-II-like"/>
</dbReference>
<organism evidence="2 3">
    <name type="scientific">Limnospira platensis NIES-46</name>
    <dbReference type="NCBI Taxonomy" id="1236695"/>
    <lineage>
        <taxon>Bacteria</taxon>
        <taxon>Bacillati</taxon>
        <taxon>Cyanobacteriota</taxon>
        <taxon>Cyanophyceae</taxon>
        <taxon>Oscillatoriophycideae</taxon>
        <taxon>Oscillatoriales</taxon>
        <taxon>Sirenicapillariaceae</taxon>
        <taxon>Limnospira</taxon>
    </lineage>
</organism>
<dbReference type="Proteomes" id="UP000326169">
    <property type="component" value="Unassembled WGS sequence"/>
</dbReference>
<dbReference type="RefSeq" id="WP_014276664.1">
    <property type="nucleotide sequence ID" value="NZ_BIMW01000073.1"/>
</dbReference>
<gene>
    <name evidence="2" type="ORF">NIES46_14960</name>
</gene>
<proteinExistence type="predicted"/>
<comment type="caution">
    <text evidence="2">The sequence shown here is derived from an EMBL/GenBank/DDBJ whole genome shotgun (WGS) entry which is preliminary data.</text>
</comment>
<keyword evidence="3" id="KW-1185">Reference proteome</keyword>
<feature type="domain" description="Putative restriction endonuclease" evidence="1">
    <location>
        <begin position="13"/>
        <end position="163"/>
    </location>
</feature>
<protein>
    <recommendedName>
        <fullName evidence="1">Putative restriction endonuclease domain-containing protein</fullName>
    </recommendedName>
</protein>
<dbReference type="PANTHER" id="PTHR36558:SF1">
    <property type="entry name" value="RESTRICTION ENDONUCLEASE DOMAIN-CONTAINING PROTEIN-RELATED"/>
    <property type="match status" value="1"/>
</dbReference>
<dbReference type="EMBL" id="BIMW01000073">
    <property type="protein sequence ID" value="GCE93446.1"/>
    <property type="molecule type" value="Genomic_DNA"/>
</dbReference>
<sequence>MIATPNFVNLSPDDYLELEDQSSVKHEYIDGEVYAMAGATDTHVTIALNMAIALRNHLRGSGCRVYISDMKVRIQKANGERFYYPDILVTCDPRDRDTPTYKQFPKLIIEVLSDSTEAFDRGDKFMDYQSIDSLQEYILINTRHPRLEIFRRQDDSWLFNTYSLSEDTEYSTFHIVSLDFTEKIATIYEDVNFNLPEN</sequence>
<name>A0A5M3T6M2_LIMPL</name>
<dbReference type="Gene3D" id="3.90.1570.10">
    <property type="entry name" value="tt1808, chain A"/>
    <property type="match status" value="1"/>
</dbReference>
<dbReference type="PANTHER" id="PTHR36558">
    <property type="entry name" value="GLR1098 PROTEIN"/>
    <property type="match status" value="1"/>
</dbReference>
<dbReference type="InterPro" id="IPR008538">
    <property type="entry name" value="Uma2"/>
</dbReference>
<dbReference type="InterPro" id="IPR012296">
    <property type="entry name" value="Nuclease_put_TT1808"/>
</dbReference>
<dbReference type="Pfam" id="PF05685">
    <property type="entry name" value="Uma2"/>
    <property type="match status" value="1"/>
</dbReference>
<dbReference type="GeneID" id="301682371"/>
<evidence type="ECO:0000259" key="1">
    <source>
        <dbReference type="Pfam" id="PF05685"/>
    </source>
</evidence>
<dbReference type="CDD" id="cd06260">
    <property type="entry name" value="DUF820-like"/>
    <property type="match status" value="1"/>
</dbReference>
<evidence type="ECO:0000313" key="2">
    <source>
        <dbReference type="EMBL" id="GCE93446.1"/>
    </source>
</evidence>
<reference evidence="2 3" key="1">
    <citation type="journal article" date="2019" name="J Genomics">
        <title>The Draft Genome of a Hydrogen-producing Cyanobacterium, Arthrospira platensis NIES-46.</title>
        <authorList>
            <person name="Suzuki S."/>
            <person name="Yamaguchi H."/>
            <person name="Kawachi M."/>
        </authorList>
    </citation>
    <scope>NUCLEOTIDE SEQUENCE [LARGE SCALE GENOMIC DNA]</scope>
    <source>
        <strain evidence="2 3">NIES-46</strain>
    </source>
</reference>
<dbReference type="SUPFAM" id="SSF52980">
    <property type="entry name" value="Restriction endonuclease-like"/>
    <property type="match status" value="1"/>
</dbReference>